<dbReference type="InParanoid" id="E2BHV2"/>
<gene>
    <name evidence="1" type="ORF">EAI_00011</name>
</gene>
<reference evidence="1 2" key="1">
    <citation type="journal article" date="2010" name="Science">
        <title>Genomic comparison of the ants Camponotus floridanus and Harpegnathos saltator.</title>
        <authorList>
            <person name="Bonasio R."/>
            <person name="Zhang G."/>
            <person name="Ye C."/>
            <person name="Mutti N.S."/>
            <person name="Fang X."/>
            <person name="Qin N."/>
            <person name="Donahue G."/>
            <person name="Yang P."/>
            <person name="Li Q."/>
            <person name="Li C."/>
            <person name="Zhang P."/>
            <person name="Huang Z."/>
            <person name="Berger S.L."/>
            <person name="Reinberg D."/>
            <person name="Wang J."/>
            <person name="Liebig J."/>
        </authorList>
    </citation>
    <scope>NUCLEOTIDE SEQUENCE [LARGE SCALE GENOMIC DNA]</scope>
    <source>
        <strain evidence="1 2">R22 G/1</strain>
    </source>
</reference>
<evidence type="ECO:0008006" key="3">
    <source>
        <dbReference type="Google" id="ProtNLM"/>
    </source>
</evidence>
<feature type="non-terminal residue" evidence="1">
    <location>
        <position position="1"/>
    </location>
</feature>
<accession>E2BHV2</accession>
<feature type="non-terminal residue" evidence="1">
    <location>
        <position position="67"/>
    </location>
</feature>
<proteinExistence type="predicted"/>
<dbReference type="InterPro" id="IPR036397">
    <property type="entry name" value="RNaseH_sf"/>
</dbReference>
<name>E2BHV2_HARSA</name>
<dbReference type="PANTHER" id="PTHR47326:SF1">
    <property type="entry name" value="HTH PSQ-TYPE DOMAIN-CONTAINING PROTEIN"/>
    <property type="match status" value="1"/>
</dbReference>
<dbReference type="AlphaFoldDB" id="E2BHV2"/>
<evidence type="ECO:0000313" key="2">
    <source>
        <dbReference type="Proteomes" id="UP000008237"/>
    </source>
</evidence>
<dbReference type="PANTHER" id="PTHR47326">
    <property type="entry name" value="TRANSPOSABLE ELEMENT TC3 TRANSPOSASE-LIKE PROTEIN"/>
    <property type="match status" value="1"/>
</dbReference>
<protein>
    <recommendedName>
        <fullName evidence="3">Histone-lysine N-methyltransferase SETMAR</fullName>
    </recommendedName>
</protein>
<organism evidence="2">
    <name type="scientific">Harpegnathos saltator</name>
    <name type="common">Jerdon's jumping ant</name>
    <dbReference type="NCBI Taxonomy" id="610380"/>
    <lineage>
        <taxon>Eukaryota</taxon>
        <taxon>Metazoa</taxon>
        <taxon>Ecdysozoa</taxon>
        <taxon>Arthropoda</taxon>
        <taxon>Hexapoda</taxon>
        <taxon>Insecta</taxon>
        <taxon>Pterygota</taxon>
        <taxon>Neoptera</taxon>
        <taxon>Endopterygota</taxon>
        <taxon>Hymenoptera</taxon>
        <taxon>Apocrita</taxon>
        <taxon>Aculeata</taxon>
        <taxon>Formicoidea</taxon>
        <taxon>Formicidae</taxon>
        <taxon>Ponerinae</taxon>
        <taxon>Ponerini</taxon>
        <taxon>Harpegnathos</taxon>
    </lineage>
</organism>
<keyword evidence="2" id="KW-1185">Reference proteome</keyword>
<dbReference type="OMA" id="RFLNANC"/>
<evidence type="ECO:0000313" key="1">
    <source>
        <dbReference type="EMBL" id="EFN84728.1"/>
    </source>
</evidence>
<dbReference type="OrthoDB" id="7590965at2759"/>
<dbReference type="Proteomes" id="UP000008237">
    <property type="component" value="Unassembled WGS sequence"/>
</dbReference>
<dbReference type="Gene3D" id="3.30.420.10">
    <property type="entry name" value="Ribonuclease H-like superfamily/Ribonuclease H"/>
    <property type="match status" value="1"/>
</dbReference>
<dbReference type="GO" id="GO:0003676">
    <property type="term" value="F:nucleic acid binding"/>
    <property type="evidence" value="ECO:0007669"/>
    <property type="project" value="InterPro"/>
</dbReference>
<sequence length="67" mass="7758">IGPYFLPPRLNGERYGNFLERELPVLLADVPLHVRARLIFQHDGAPAHFSRQVRDILDACYPNKWMG</sequence>
<dbReference type="EMBL" id="GL448339">
    <property type="protein sequence ID" value="EFN84728.1"/>
    <property type="molecule type" value="Genomic_DNA"/>
</dbReference>